<reference evidence="2 3" key="1">
    <citation type="journal article" date="2018" name="Sci. Rep.">
        <title>Genomic signatures of local adaptation to the degree of environmental predictability in rotifers.</title>
        <authorList>
            <person name="Franch-Gras L."/>
            <person name="Hahn C."/>
            <person name="Garcia-Roger E.M."/>
            <person name="Carmona M.J."/>
            <person name="Serra M."/>
            <person name="Gomez A."/>
        </authorList>
    </citation>
    <scope>NUCLEOTIDE SEQUENCE [LARGE SCALE GENOMIC DNA]</scope>
    <source>
        <strain evidence="2">HYR1</strain>
    </source>
</reference>
<keyword evidence="1" id="KW-0812">Transmembrane</keyword>
<keyword evidence="1" id="KW-1133">Transmembrane helix</keyword>
<keyword evidence="1" id="KW-0472">Membrane</keyword>
<dbReference type="AlphaFoldDB" id="A0A3M7Q2Z2"/>
<comment type="caution">
    <text evidence="2">The sequence shown here is derived from an EMBL/GenBank/DDBJ whole genome shotgun (WGS) entry which is preliminary data.</text>
</comment>
<proteinExistence type="predicted"/>
<name>A0A3M7Q2Z2_BRAPC</name>
<accession>A0A3M7Q2Z2</accession>
<evidence type="ECO:0000313" key="3">
    <source>
        <dbReference type="Proteomes" id="UP000276133"/>
    </source>
</evidence>
<dbReference type="Proteomes" id="UP000276133">
    <property type="component" value="Unassembled WGS sequence"/>
</dbReference>
<organism evidence="2 3">
    <name type="scientific">Brachionus plicatilis</name>
    <name type="common">Marine rotifer</name>
    <name type="synonym">Brachionus muelleri</name>
    <dbReference type="NCBI Taxonomy" id="10195"/>
    <lineage>
        <taxon>Eukaryota</taxon>
        <taxon>Metazoa</taxon>
        <taxon>Spiralia</taxon>
        <taxon>Gnathifera</taxon>
        <taxon>Rotifera</taxon>
        <taxon>Eurotatoria</taxon>
        <taxon>Monogononta</taxon>
        <taxon>Pseudotrocha</taxon>
        <taxon>Ploima</taxon>
        <taxon>Brachionidae</taxon>
        <taxon>Brachionus</taxon>
    </lineage>
</organism>
<keyword evidence="3" id="KW-1185">Reference proteome</keyword>
<evidence type="ECO:0000313" key="2">
    <source>
        <dbReference type="EMBL" id="RNA05549.1"/>
    </source>
</evidence>
<evidence type="ECO:0000256" key="1">
    <source>
        <dbReference type="SAM" id="Phobius"/>
    </source>
</evidence>
<protein>
    <submittedName>
        <fullName evidence="2">Uncharacterized protein</fullName>
    </submittedName>
</protein>
<sequence length="64" mass="7695">MDSAGEEGRNYFKIRLVNFALQYIYSTFVVNIWHSFLNEERNRKSRGIEMNKLVLNYAIMVYKL</sequence>
<dbReference type="EMBL" id="REGN01007676">
    <property type="protein sequence ID" value="RNA05549.1"/>
    <property type="molecule type" value="Genomic_DNA"/>
</dbReference>
<gene>
    <name evidence="2" type="ORF">BpHYR1_030852</name>
</gene>
<feature type="transmembrane region" description="Helical" evidence="1">
    <location>
        <begin position="20"/>
        <end position="37"/>
    </location>
</feature>